<dbReference type="InterPro" id="IPR006153">
    <property type="entry name" value="Cation/H_exchanger_TM"/>
</dbReference>
<feature type="transmembrane region" description="Helical" evidence="5">
    <location>
        <begin position="211"/>
        <end position="232"/>
    </location>
</feature>
<feature type="transmembrane region" description="Helical" evidence="5">
    <location>
        <begin position="316"/>
        <end position="339"/>
    </location>
</feature>
<dbReference type="Gene3D" id="1.20.1530.20">
    <property type="match status" value="1"/>
</dbReference>
<evidence type="ECO:0000256" key="4">
    <source>
        <dbReference type="ARBA" id="ARBA00023136"/>
    </source>
</evidence>
<reference evidence="7 8" key="1">
    <citation type="submission" date="2019-08" db="EMBL/GenBank/DDBJ databases">
        <title>Isolation and enrichment of carboxydotrophic bacteria from anaerobic sludge for the production of bio-based chemicals from syngas.</title>
        <authorList>
            <person name="Antares A.L."/>
            <person name="Moreira J."/>
            <person name="Diender M."/>
            <person name="Parshina S.N."/>
            <person name="Stams A.J.M."/>
            <person name="Alves M."/>
            <person name="Alves J.I."/>
            <person name="Sousa D.Z."/>
        </authorList>
    </citation>
    <scope>NUCLEOTIDE SEQUENCE [LARGE SCALE GENOMIC DNA]</scope>
    <source>
        <strain evidence="7 8">JM</strain>
    </source>
</reference>
<organism evidence="7 8">
    <name type="scientific">Acetobacterium wieringae</name>
    <dbReference type="NCBI Taxonomy" id="52694"/>
    <lineage>
        <taxon>Bacteria</taxon>
        <taxon>Bacillati</taxon>
        <taxon>Bacillota</taxon>
        <taxon>Clostridia</taxon>
        <taxon>Eubacteriales</taxon>
        <taxon>Eubacteriaceae</taxon>
        <taxon>Acetobacterium</taxon>
    </lineage>
</organism>
<dbReference type="Proteomes" id="UP000322619">
    <property type="component" value="Unassembled WGS sequence"/>
</dbReference>
<evidence type="ECO:0000259" key="6">
    <source>
        <dbReference type="Pfam" id="PF00999"/>
    </source>
</evidence>
<feature type="transmembrane region" description="Helical" evidence="5">
    <location>
        <begin position="169"/>
        <end position="191"/>
    </location>
</feature>
<evidence type="ECO:0000256" key="5">
    <source>
        <dbReference type="SAM" id="Phobius"/>
    </source>
</evidence>
<feature type="domain" description="Cation/H+ exchanger transmembrane" evidence="6">
    <location>
        <begin position="32"/>
        <end position="400"/>
    </location>
</feature>
<dbReference type="PANTHER" id="PTHR43021">
    <property type="entry name" value="NA(+)/H(+) ANTIPORTER-RELATED"/>
    <property type="match status" value="1"/>
</dbReference>
<feature type="transmembrane region" description="Helical" evidence="5">
    <location>
        <begin position="76"/>
        <end position="94"/>
    </location>
</feature>
<evidence type="ECO:0000256" key="1">
    <source>
        <dbReference type="ARBA" id="ARBA00004141"/>
    </source>
</evidence>
<name>A0A5D0WK68_9FIRM</name>
<sequence>MNRIQGLSLPSPSTSRKVCVQLETKIIIEIAIMLLAGILLGRLAKQFKMPNVTGYLFAGLILGPSFLNLISMDMVSGFVVISDIALGFVAFSIGSQFDLNYFKKVGIAPVVIATAEALMAVILVTLVLMLFGFDPKLAIMLGAIAAATAPAQTIMVIKQYDAKGPLTSMLMSVVAIDDAIALITFGFAATIVNAMNSAVETNLLLSILAPFYEILISFILGAVAGIVMKLFFRFFNKPSNQICIVIAMILLTYWVADLLHGSPLLACMALGGVLVNIYRDHIDALMKTIDAFTPPIFMVFFVISGAGFQISALPAIGLIGIIYVVVRVIGKMAGAWFGGKITHQDENICKYMGPTLMPQAGVALGLVVVAAKVVPLYAEQIQVVILCSTFIYSVVGPIAAKYALIKAGEITLPETRPVSPKKIHS</sequence>
<feature type="transmembrane region" description="Helical" evidence="5">
    <location>
        <begin position="239"/>
        <end position="256"/>
    </location>
</feature>
<accession>A0A5D0WK68</accession>
<evidence type="ECO:0000313" key="8">
    <source>
        <dbReference type="Proteomes" id="UP000322619"/>
    </source>
</evidence>
<feature type="transmembrane region" description="Helical" evidence="5">
    <location>
        <begin position="20"/>
        <end position="40"/>
    </location>
</feature>
<feature type="transmembrane region" description="Helical" evidence="5">
    <location>
        <begin position="137"/>
        <end position="157"/>
    </location>
</feature>
<dbReference type="GO" id="GO:1902600">
    <property type="term" value="P:proton transmembrane transport"/>
    <property type="evidence" value="ECO:0007669"/>
    <property type="project" value="InterPro"/>
</dbReference>
<dbReference type="GO" id="GO:0015297">
    <property type="term" value="F:antiporter activity"/>
    <property type="evidence" value="ECO:0007669"/>
    <property type="project" value="InterPro"/>
</dbReference>
<feature type="transmembrane region" description="Helical" evidence="5">
    <location>
        <begin position="106"/>
        <end position="131"/>
    </location>
</feature>
<keyword evidence="2 5" id="KW-0812">Transmembrane</keyword>
<feature type="transmembrane region" description="Helical" evidence="5">
    <location>
        <begin position="262"/>
        <end position="279"/>
    </location>
</feature>
<dbReference type="AlphaFoldDB" id="A0A5D0WK68"/>
<comment type="caution">
    <text evidence="7">The sequence shown here is derived from an EMBL/GenBank/DDBJ whole genome shotgun (WGS) entry which is preliminary data.</text>
</comment>
<evidence type="ECO:0000256" key="2">
    <source>
        <dbReference type="ARBA" id="ARBA00022692"/>
    </source>
</evidence>
<dbReference type="PANTHER" id="PTHR43021:SF2">
    <property type="entry name" value="CATION_H+ EXCHANGER DOMAIN-CONTAINING PROTEIN"/>
    <property type="match status" value="1"/>
</dbReference>
<feature type="transmembrane region" description="Helical" evidence="5">
    <location>
        <begin position="52"/>
        <end position="70"/>
    </location>
</feature>
<comment type="subcellular location">
    <subcellularLocation>
        <location evidence="1">Membrane</location>
        <topology evidence="1">Multi-pass membrane protein</topology>
    </subcellularLocation>
</comment>
<protein>
    <submittedName>
        <fullName evidence="7">Cation:proton antiporter</fullName>
    </submittedName>
</protein>
<gene>
    <name evidence="7" type="ORF">FXB42_10315</name>
</gene>
<dbReference type="Pfam" id="PF00999">
    <property type="entry name" value="Na_H_Exchanger"/>
    <property type="match status" value="1"/>
</dbReference>
<keyword evidence="4 5" id="KW-0472">Membrane</keyword>
<dbReference type="EMBL" id="VSLA01000024">
    <property type="protein sequence ID" value="TYC84725.1"/>
    <property type="molecule type" value="Genomic_DNA"/>
</dbReference>
<feature type="transmembrane region" description="Helical" evidence="5">
    <location>
        <begin position="360"/>
        <end position="377"/>
    </location>
</feature>
<evidence type="ECO:0000313" key="7">
    <source>
        <dbReference type="EMBL" id="TYC84725.1"/>
    </source>
</evidence>
<evidence type="ECO:0000256" key="3">
    <source>
        <dbReference type="ARBA" id="ARBA00022989"/>
    </source>
</evidence>
<feature type="transmembrane region" description="Helical" evidence="5">
    <location>
        <begin position="291"/>
        <end position="310"/>
    </location>
</feature>
<keyword evidence="3 5" id="KW-1133">Transmembrane helix</keyword>
<dbReference type="InterPro" id="IPR038770">
    <property type="entry name" value="Na+/solute_symporter_sf"/>
</dbReference>
<proteinExistence type="predicted"/>
<dbReference type="GO" id="GO:0016020">
    <property type="term" value="C:membrane"/>
    <property type="evidence" value="ECO:0007669"/>
    <property type="project" value="UniProtKB-SubCell"/>
</dbReference>
<feature type="transmembrane region" description="Helical" evidence="5">
    <location>
        <begin position="383"/>
        <end position="404"/>
    </location>
</feature>